<evidence type="ECO:0000256" key="1">
    <source>
        <dbReference type="SAM" id="MobiDB-lite"/>
    </source>
</evidence>
<dbReference type="EMBL" id="CP045143">
    <property type="protein sequence ID" value="QFR24576.1"/>
    <property type="molecule type" value="Genomic_DNA"/>
</dbReference>
<feature type="region of interest" description="Disordered" evidence="1">
    <location>
        <begin position="1"/>
        <end position="34"/>
    </location>
</feature>
<feature type="compositionally biased region" description="Basic and acidic residues" evidence="1">
    <location>
        <begin position="191"/>
        <end position="200"/>
    </location>
</feature>
<sequence length="200" mass="21808">MISLTNDKPAAPAKVGKQDPKSDAQSTNDDQQLDRLLDNIPNAQRLPKEQQREIMLLMRSVASRYEGPIPPASELKKYEEALPGAADRIIKMAERQQEHRMSLQSKQLDYSYTDSHLGIVLGFIIAVLVIGAGTYIAVTTSTGIGVSVIFGSLVALVGTFIYGSRSTPRSNKSKSQNKKNAQRSGEDNSDSPDKSSEKAD</sequence>
<dbReference type="InterPro" id="IPR019284">
    <property type="entry name" value="RP532"/>
</dbReference>
<dbReference type="KEGG" id="lhb:D1010_14995"/>
<name>A0A5P8M7R6_9LACO</name>
<reference evidence="3 4" key="1">
    <citation type="submission" date="2019-10" db="EMBL/GenBank/DDBJ databases">
        <title>The completed genome of Lactobacillus harbinensis M1.</title>
        <authorList>
            <person name="Zheng Y."/>
        </authorList>
    </citation>
    <scope>NUCLEOTIDE SEQUENCE [LARGE SCALE GENOMIC DNA]</scope>
    <source>
        <strain evidence="3 4">M1</strain>
    </source>
</reference>
<dbReference type="Pfam" id="PF10097">
    <property type="entry name" value="DUF2335"/>
    <property type="match status" value="1"/>
</dbReference>
<dbReference type="Proteomes" id="UP000326779">
    <property type="component" value="Chromosome"/>
</dbReference>
<keyword evidence="2" id="KW-0472">Membrane</keyword>
<dbReference type="AlphaFoldDB" id="A0A5P8M7R6"/>
<feature type="compositionally biased region" description="Basic residues" evidence="1">
    <location>
        <begin position="171"/>
        <end position="181"/>
    </location>
</feature>
<evidence type="ECO:0000256" key="2">
    <source>
        <dbReference type="SAM" id="Phobius"/>
    </source>
</evidence>
<evidence type="ECO:0000313" key="4">
    <source>
        <dbReference type="Proteomes" id="UP000326779"/>
    </source>
</evidence>
<organism evidence="3 4">
    <name type="scientific">Schleiferilactobacillus harbinensis</name>
    <dbReference type="NCBI Taxonomy" id="304207"/>
    <lineage>
        <taxon>Bacteria</taxon>
        <taxon>Bacillati</taxon>
        <taxon>Bacillota</taxon>
        <taxon>Bacilli</taxon>
        <taxon>Lactobacillales</taxon>
        <taxon>Lactobacillaceae</taxon>
        <taxon>Schleiferilactobacillus</taxon>
    </lineage>
</organism>
<feature type="transmembrane region" description="Helical" evidence="2">
    <location>
        <begin position="117"/>
        <end position="138"/>
    </location>
</feature>
<gene>
    <name evidence="3" type="ORF">D1010_14995</name>
</gene>
<feature type="transmembrane region" description="Helical" evidence="2">
    <location>
        <begin position="144"/>
        <end position="164"/>
    </location>
</feature>
<proteinExistence type="predicted"/>
<keyword evidence="2" id="KW-0812">Transmembrane</keyword>
<keyword evidence="2" id="KW-1133">Transmembrane helix</keyword>
<accession>A0A5P8M7R6</accession>
<protein>
    <submittedName>
        <fullName evidence="3">DUF2335 domain-containing protein</fullName>
    </submittedName>
</protein>
<feature type="region of interest" description="Disordered" evidence="1">
    <location>
        <begin position="165"/>
        <end position="200"/>
    </location>
</feature>
<evidence type="ECO:0000313" key="3">
    <source>
        <dbReference type="EMBL" id="QFR24576.1"/>
    </source>
</evidence>